<proteinExistence type="predicted"/>
<name>A0ABM8D516_9NOCA</name>
<reference evidence="1 2" key="1">
    <citation type="submission" date="2022-11" db="EMBL/GenBank/DDBJ databases">
        <title>Genome Sequencing of Nocardia sp. ON39_IFM12276 and assembly.</title>
        <authorList>
            <person name="Shimojima M."/>
            <person name="Toyokawa M."/>
            <person name="Uesaka K."/>
        </authorList>
    </citation>
    <scope>NUCLEOTIDE SEQUENCE [LARGE SCALE GENOMIC DNA]</scope>
    <source>
        <strain evidence="1 2">IFM 12276</strain>
    </source>
</reference>
<evidence type="ECO:0000313" key="2">
    <source>
        <dbReference type="Proteomes" id="UP001317870"/>
    </source>
</evidence>
<dbReference type="Proteomes" id="UP001317870">
    <property type="component" value="Chromosome"/>
</dbReference>
<sequence length="69" mass="7570">MTTPRPEEPDVHLRVLLCGLSLDFAACHTAAMRFIREWCAVRAAADLVVVPGDAAGLPRLPCERLYLPP</sequence>
<organism evidence="1 2">
    <name type="scientific">Nocardia sputorum</name>
    <dbReference type="NCBI Taxonomy" id="2984338"/>
    <lineage>
        <taxon>Bacteria</taxon>
        <taxon>Bacillati</taxon>
        <taxon>Actinomycetota</taxon>
        <taxon>Actinomycetes</taxon>
        <taxon>Mycobacteriales</taxon>
        <taxon>Nocardiaceae</taxon>
        <taxon>Nocardia</taxon>
    </lineage>
</organism>
<keyword evidence="2" id="KW-1185">Reference proteome</keyword>
<accession>A0ABM8D516</accession>
<protein>
    <submittedName>
        <fullName evidence="1">Uncharacterized protein</fullName>
    </submittedName>
</protein>
<dbReference type="EMBL" id="AP026978">
    <property type="protein sequence ID" value="BDU02491.1"/>
    <property type="molecule type" value="Genomic_DNA"/>
</dbReference>
<gene>
    <name evidence="1" type="ORF">IFM12276_55190</name>
</gene>
<evidence type="ECO:0000313" key="1">
    <source>
        <dbReference type="EMBL" id="BDU02491.1"/>
    </source>
</evidence>